<dbReference type="InterPro" id="IPR000719">
    <property type="entry name" value="Prot_kinase_dom"/>
</dbReference>
<dbReference type="FunFam" id="1.10.510.10:FF:000870">
    <property type="entry name" value="OSJNBa0016N04.16-like protein"/>
    <property type="match status" value="1"/>
</dbReference>
<comment type="function">
    <text evidence="1">Dirigent proteins impart stereoselectivity on the phenoxy radical-coupling reaction, yielding optically active lignans from two molecules of coniferyl alcohol in the biosynthesis of lignans, flavonolignans, and alkaloids and thus plays a central role in plant secondary metabolism.</text>
</comment>
<feature type="domain" description="Protein kinase" evidence="2">
    <location>
        <begin position="1"/>
        <end position="241"/>
    </location>
</feature>
<sequence>MDEKNFNQEVSSLIRVKHKNIVRFLGYCADTQGKVEKYMGKMVIADVRQRLLCFEFMPNGSLDKHINDASRGLEWTTRYQIIKGICEGLHYLHQQKIVHLDLKPANILLDHKMVPKIADFGLSKCFDETQTRAITLKVVGTQGYMAPEFYSGLITMKSDIYSLGVIVTEILTGQKGYLLIENVIESWSTRFQTSQGGMWLEHVKVCAEIGFDCMDSDPVKRPMAQHIIEMLDGLEHKHGCFDIDLSTTQLFKDKMIKVVGSNATSNVTGPSTDNPQTGGPVVPQSHGTVYNLKLYMHQPIGGPNHNHVNIANLEHPQMFGYTNVHDYPIYDSLGPSATIVARAQGLHTETSLYYDDWFHWSSIVFNDERFQGSSFMAIGNQNKFEGEWVIIGGTGVFTFAQGTITICRILDSGSSNIKEICIRAFGCTGQTTPIENKPFRDKMIKIYSNASSKILNPSMANPQSGPVATQSQKTEYNRILYMQQIISGPNYNQVNIANPKQPEMFGYTNVHDYPIYDSLGPGKKIVARAQGLHTKTSMNYNGWFHWSNVVFTDERFRGSSSLKTIGNQEGEWAIIGGTGMFTFAEGTISTYRVQDDGSSNIKEIRIHALLCCAPDTTPTDNW</sequence>
<comment type="caution">
    <text evidence="3">The sequence shown here is derived from an EMBL/GenBank/DDBJ whole genome shotgun (WGS) entry which is preliminary data.</text>
</comment>
<proteinExistence type="inferred from homology"/>
<gene>
    <name evidence="3" type="ORF">PVAP13_8KG043800</name>
</gene>
<keyword evidence="1" id="KW-0964">Secreted</keyword>
<dbReference type="OrthoDB" id="684122at2759"/>
<keyword evidence="1" id="KW-0052">Apoplast</keyword>
<dbReference type="Pfam" id="PF03018">
    <property type="entry name" value="Dirigent"/>
    <property type="match status" value="2"/>
</dbReference>
<comment type="subunit">
    <text evidence="1">Homodimer.</text>
</comment>
<dbReference type="PROSITE" id="PS50011">
    <property type="entry name" value="PROTEIN_KINASE_DOM"/>
    <property type="match status" value="1"/>
</dbReference>
<comment type="subcellular location">
    <subcellularLocation>
        <location evidence="1">Secreted</location>
        <location evidence="1">Extracellular space</location>
        <location evidence="1">Apoplast</location>
    </subcellularLocation>
</comment>
<dbReference type="Pfam" id="PF00069">
    <property type="entry name" value="Pkinase"/>
    <property type="match status" value="1"/>
</dbReference>
<evidence type="ECO:0000256" key="1">
    <source>
        <dbReference type="RuleBase" id="RU363099"/>
    </source>
</evidence>
<dbReference type="EMBL" id="CM029051">
    <property type="protein sequence ID" value="KAG2560183.1"/>
    <property type="molecule type" value="Genomic_DNA"/>
</dbReference>
<dbReference type="GO" id="GO:0004672">
    <property type="term" value="F:protein kinase activity"/>
    <property type="evidence" value="ECO:0007669"/>
    <property type="project" value="InterPro"/>
</dbReference>
<evidence type="ECO:0000313" key="4">
    <source>
        <dbReference type="Proteomes" id="UP000823388"/>
    </source>
</evidence>
<dbReference type="PANTHER" id="PTHR45707:SF69">
    <property type="entry name" value="CALCIUM-DEPENDENT LIPID-BINDING (CALB DOMAIN) PLANT PHOSPHORIBOSYLTRANSFERASE FAMILY PROTEIN"/>
    <property type="match status" value="1"/>
</dbReference>
<evidence type="ECO:0000313" key="3">
    <source>
        <dbReference type="EMBL" id="KAG2560183.1"/>
    </source>
</evidence>
<dbReference type="InterPro" id="IPR011009">
    <property type="entry name" value="Kinase-like_dom_sf"/>
</dbReference>
<comment type="similarity">
    <text evidence="1">Belongs to the plant dirigent protein family.</text>
</comment>
<dbReference type="PANTHER" id="PTHR45707">
    <property type="entry name" value="C2 CALCIUM/LIPID-BINDING PLANT PHOSPHORIBOSYLTRANSFERASE FAMILY PROTEIN"/>
    <property type="match status" value="1"/>
</dbReference>
<dbReference type="SUPFAM" id="SSF56112">
    <property type="entry name" value="Protein kinase-like (PK-like)"/>
    <property type="match status" value="1"/>
</dbReference>
<accession>A0A8T0PE92</accession>
<dbReference type="Gene3D" id="1.10.510.10">
    <property type="entry name" value="Transferase(Phosphotransferase) domain 1"/>
    <property type="match status" value="1"/>
</dbReference>
<evidence type="ECO:0000259" key="2">
    <source>
        <dbReference type="PROSITE" id="PS50011"/>
    </source>
</evidence>
<dbReference type="InterPro" id="IPR008271">
    <property type="entry name" value="Ser/Thr_kinase_AS"/>
</dbReference>
<dbReference type="Proteomes" id="UP000823388">
    <property type="component" value="Chromosome 8K"/>
</dbReference>
<name>A0A8T0PE92_PANVG</name>
<dbReference type="PROSITE" id="PS00108">
    <property type="entry name" value="PROTEIN_KINASE_ST"/>
    <property type="match status" value="1"/>
</dbReference>
<dbReference type="InterPro" id="IPR004265">
    <property type="entry name" value="Dirigent"/>
</dbReference>
<organism evidence="3 4">
    <name type="scientific">Panicum virgatum</name>
    <name type="common">Blackwell switchgrass</name>
    <dbReference type="NCBI Taxonomy" id="38727"/>
    <lineage>
        <taxon>Eukaryota</taxon>
        <taxon>Viridiplantae</taxon>
        <taxon>Streptophyta</taxon>
        <taxon>Embryophyta</taxon>
        <taxon>Tracheophyta</taxon>
        <taxon>Spermatophyta</taxon>
        <taxon>Magnoliopsida</taxon>
        <taxon>Liliopsida</taxon>
        <taxon>Poales</taxon>
        <taxon>Poaceae</taxon>
        <taxon>PACMAD clade</taxon>
        <taxon>Panicoideae</taxon>
        <taxon>Panicodae</taxon>
        <taxon>Paniceae</taxon>
        <taxon>Panicinae</taxon>
        <taxon>Panicum</taxon>
        <taxon>Panicum sect. Hiantes</taxon>
    </lineage>
</organism>
<keyword evidence="4" id="KW-1185">Reference proteome</keyword>
<dbReference type="GO" id="GO:0005524">
    <property type="term" value="F:ATP binding"/>
    <property type="evidence" value="ECO:0007669"/>
    <property type="project" value="InterPro"/>
</dbReference>
<reference evidence="3 4" key="1">
    <citation type="submission" date="2020-05" db="EMBL/GenBank/DDBJ databases">
        <title>WGS assembly of Panicum virgatum.</title>
        <authorList>
            <person name="Lovell J.T."/>
            <person name="Jenkins J."/>
            <person name="Shu S."/>
            <person name="Juenger T.E."/>
            <person name="Schmutz J."/>
        </authorList>
    </citation>
    <scope>NUCLEOTIDE SEQUENCE [LARGE SCALE GENOMIC DNA]</scope>
    <source>
        <strain evidence="4">cv. AP13</strain>
    </source>
</reference>
<dbReference type="GO" id="GO:0048046">
    <property type="term" value="C:apoplast"/>
    <property type="evidence" value="ECO:0007669"/>
    <property type="project" value="UniProtKB-SubCell"/>
</dbReference>
<dbReference type="AlphaFoldDB" id="A0A8T0PE92"/>
<dbReference type="SMART" id="SM00220">
    <property type="entry name" value="S_TKc"/>
    <property type="match status" value="1"/>
</dbReference>
<protein>
    <recommendedName>
        <fullName evidence="1">Dirigent protein</fullName>
    </recommendedName>
</protein>